<evidence type="ECO:0000256" key="4">
    <source>
        <dbReference type="ARBA" id="ARBA00022475"/>
    </source>
</evidence>
<evidence type="ECO:0000256" key="2">
    <source>
        <dbReference type="ARBA" id="ARBA00007651"/>
    </source>
</evidence>
<dbReference type="Proteomes" id="UP000317650">
    <property type="component" value="Chromosome 2"/>
</dbReference>
<evidence type="ECO:0000259" key="10">
    <source>
        <dbReference type="Pfam" id="PF04535"/>
    </source>
</evidence>
<evidence type="ECO:0000313" key="12">
    <source>
        <dbReference type="Proteomes" id="UP000317650"/>
    </source>
</evidence>
<comment type="similarity">
    <text evidence="2 8">Belongs to the Casparian strip membrane proteins (CASP) family.</text>
</comment>
<keyword evidence="7 8" id="KW-0472">Membrane</keyword>
<comment type="caution">
    <text evidence="11">The sequence shown here is derived from an EMBL/GenBank/DDBJ whole genome shotgun (WGS) entry which is preliminary data.</text>
</comment>
<dbReference type="GO" id="GO:0005886">
    <property type="term" value="C:plasma membrane"/>
    <property type="evidence" value="ECO:0007669"/>
    <property type="project" value="UniProtKB-SubCell"/>
</dbReference>
<accession>A0A4S8ICN7</accession>
<feature type="transmembrane region" description="Helical" evidence="8">
    <location>
        <begin position="43"/>
        <end position="67"/>
    </location>
</feature>
<evidence type="ECO:0000256" key="8">
    <source>
        <dbReference type="RuleBase" id="RU361233"/>
    </source>
</evidence>
<feature type="compositionally biased region" description="Basic residues" evidence="9">
    <location>
        <begin position="1"/>
        <end position="17"/>
    </location>
</feature>
<gene>
    <name evidence="11" type="ORF">C4D60_Mb02t22420</name>
</gene>
<dbReference type="AlphaFoldDB" id="A0A4S8ICN7"/>
<evidence type="ECO:0000256" key="3">
    <source>
        <dbReference type="ARBA" id="ARBA00011489"/>
    </source>
</evidence>
<evidence type="ECO:0000256" key="9">
    <source>
        <dbReference type="SAM" id="MobiDB-lite"/>
    </source>
</evidence>
<keyword evidence="6 8" id="KW-1133">Transmembrane helix</keyword>
<keyword evidence="4 8" id="KW-1003">Cell membrane</keyword>
<dbReference type="EMBL" id="PYDT01000011">
    <property type="protein sequence ID" value="THU45860.1"/>
    <property type="molecule type" value="Genomic_DNA"/>
</dbReference>
<evidence type="ECO:0000256" key="5">
    <source>
        <dbReference type="ARBA" id="ARBA00022692"/>
    </source>
</evidence>
<dbReference type="InterPro" id="IPR006702">
    <property type="entry name" value="CASP_dom"/>
</dbReference>
<dbReference type="PANTHER" id="PTHR33573:SF17">
    <property type="entry name" value="CASP-LIKE PROTEIN 4D1"/>
    <property type="match status" value="1"/>
</dbReference>
<dbReference type="Pfam" id="PF04535">
    <property type="entry name" value="CASP_dom"/>
    <property type="match status" value="1"/>
</dbReference>
<sequence length="210" mass="23111">MHYPCPRHHHHKFHTHSGGRCNISSRGSREMASSSKAGSITVLILRVFVFLFFLVSLVIIATDTVTVPDPYSDSESETTTLGFKDVIAYRYVFSVAVIGCVYTLLQLPFAALNTIRGKKFIGRNTFTLYIFIDLVFSLLFASGVGAGFGITVDLKRQLDKAFRRADGESSVTDDIDKALDLVHVSTGFILVATVCMAFIILTSTFALAKK</sequence>
<keyword evidence="12" id="KW-1185">Reference proteome</keyword>
<reference evidence="11 12" key="1">
    <citation type="journal article" date="2019" name="Nat. Plants">
        <title>Genome sequencing of Musa balbisiana reveals subgenome evolution and function divergence in polyploid bananas.</title>
        <authorList>
            <person name="Yao X."/>
        </authorList>
    </citation>
    <scope>NUCLEOTIDE SEQUENCE [LARGE SCALE GENOMIC DNA]</scope>
    <source>
        <strain evidence="12">cv. DH-PKW</strain>
        <tissue evidence="11">Leaves</tissue>
    </source>
</reference>
<feature type="transmembrane region" description="Helical" evidence="8">
    <location>
        <begin position="126"/>
        <end position="150"/>
    </location>
</feature>
<dbReference type="PANTHER" id="PTHR33573">
    <property type="entry name" value="CASP-LIKE PROTEIN 4A4"/>
    <property type="match status" value="1"/>
</dbReference>
<feature type="transmembrane region" description="Helical" evidence="8">
    <location>
        <begin position="87"/>
        <end position="105"/>
    </location>
</feature>
<evidence type="ECO:0000256" key="7">
    <source>
        <dbReference type="ARBA" id="ARBA00023136"/>
    </source>
</evidence>
<feature type="transmembrane region" description="Helical" evidence="8">
    <location>
        <begin position="187"/>
        <end position="208"/>
    </location>
</feature>
<protein>
    <recommendedName>
        <fullName evidence="8">CASP-like protein</fullName>
    </recommendedName>
</protein>
<evidence type="ECO:0000256" key="6">
    <source>
        <dbReference type="ARBA" id="ARBA00022989"/>
    </source>
</evidence>
<feature type="domain" description="Casparian strip membrane protein" evidence="10">
    <location>
        <begin position="36"/>
        <end position="156"/>
    </location>
</feature>
<comment type="subcellular location">
    <subcellularLocation>
        <location evidence="1 8">Cell membrane</location>
        <topology evidence="1 8">Multi-pass membrane protein</topology>
    </subcellularLocation>
</comment>
<evidence type="ECO:0000256" key="1">
    <source>
        <dbReference type="ARBA" id="ARBA00004651"/>
    </source>
</evidence>
<evidence type="ECO:0000313" key="11">
    <source>
        <dbReference type="EMBL" id="THU45860.1"/>
    </source>
</evidence>
<keyword evidence="5 8" id="KW-0812">Transmembrane</keyword>
<organism evidence="11 12">
    <name type="scientific">Musa balbisiana</name>
    <name type="common">Banana</name>
    <dbReference type="NCBI Taxonomy" id="52838"/>
    <lineage>
        <taxon>Eukaryota</taxon>
        <taxon>Viridiplantae</taxon>
        <taxon>Streptophyta</taxon>
        <taxon>Embryophyta</taxon>
        <taxon>Tracheophyta</taxon>
        <taxon>Spermatophyta</taxon>
        <taxon>Magnoliopsida</taxon>
        <taxon>Liliopsida</taxon>
        <taxon>Zingiberales</taxon>
        <taxon>Musaceae</taxon>
        <taxon>Musa</taxon>
    </lineage>
</organism>
<proteinExistence type="inferred from homology"/>
<comment type="subunit">
    <text evidence="3 8">Homodimer and heterodimers.</text>
</comment>
<name>A0A4S8ICN7_MUSBA</name>
<feature type="region of interest" description="Disordered" evidence="9">
    <location>
        <begin position="1"/>
        <end position="26"/>
    </location>
</feature>